<dbReference type="Proteomes" id="UP000809910">
    <property type="component" value="Unassembled WGS sequence"/>
</dbReference>
<keyword evidence="3" id="KW-1185">Reference proteome</keyword>
<name>A0ABS1WD99_9GAMM</name>
<organism evidence="2 3">
    <name type="scientific">Legionella bononiensis</name>
    <dbReference type="NCBI Taxonomy" id="2793102"/>
    <lineage>
        <taxon>Bacteria</taxon>
        <taxon>Pseudomonadati</taxon>
        <taxon>Pseudomonadota</taxon>
        <taxon>Gammaproteobacteria</taxon>
        <taxon>Legionellales</taxon>
        <taxon>Legionellaceae</taxon>
        <taxon>Legionella</taxon>
    </lineage>
</organism>
<comment type="caution">
    <text evidence="2">The sequence shown here is derived from an EMBL/GenBank/DDBJ whole genome shotgun (WGS) entry which is preliminary data.</text>
</comment>
<reference evidence="2 3" key="1">
    <citation type="submission" date="2020-12" db="EMBL/GenBank/DDBJ databases">
        <title>WGS of Legionella: environmental sample.</title>
        <authorList>
            <person name="Cristino S."/>
            <person name="Girolamini L."/>
            <person name="Salaris S."/>
            <person name="Pascale M.R."/>
            <person name="Mazzotta M."/>
            <person name="Orsini M."/>
            <person name="Grottola A."/>
        </authorList>
    </citation>
    <scope>NUCLEOTIDE SEQUENCE [LARGE SCALE GENOMIC DNA]</scope>
    <source>
        <strain evidence="2 3">30cs62</strain>
    </source>
</reference>
<accession>A0ABS1WD99</accession>
<protein>
    <submittedName>
        <fullName evidence="2">Uncharacterized protein</fullName>
    </submittedName>
</protein>
<dbReference type="EMBL" id="JADWVN010000026">
    <property type="protein sequence ID" value="MBL7527331.1"/>
    <property type="molecule type" value="Genomic_DNA"/>
</dbReference>
<evidence type="ECO:0000313" key="2">
    <source>
        <dbReference type="EMBL" id="MBL7527331.1"/>
    </source>
</evidence>
<evidence type="ECO:0000256" key="1">
    <source>
        <dbReference type="SAM" id="MobiDB-lite"/>
    </source>
</evidence>
<sequence>MGLTNNPKVEAKGVCVTSQSTRTFRHPERSEGSPKAGTLPISGDLSLRLR</sequence>
<proteinExistence type="predicted"/>
<dbReference type="RefSeq" id="WP_203112301.1">
    <property type="nucleotide sequence ID" value="NZ_JADOBG010000022.1"/>
</dbReference>
<evidence type="ECO:0000313" key="3">
    <source>
        <dbReference type="Proteomes" id="UP000809910"/>
    </source>
</evidence>
<gene>
    <name evidence="2" type="ORF">I5282_12225</name>
</gene>
<feature type="region of interest" description="Disordered" evidence="1">
    <location>
        <begin position="17"/>
        <end position="50"/>
    </location>
</feature>